<feature type="transmembrane region" description="Helical" evidence="6">
    <location>
        <begin position="518"/>
        <end position="538"/>
    </location>
</feature>
<evidence type="ECO:0000313" key="8">
    <source>
        <dbReference type="EMBL" id="KAL2916664.1"/>
    </source>
</evidence>
<feature type="transmembrane region" description="Helical" evidence="6">
    <location>
        <begin position="232"/>
        <end position="255"/>
    </location>
</feature>
<keyword evidence="2 6" id="KW-0812">Transmembrane</keyword>
<feature type="transmembrane region" description="Helical" evidence="6">
    <location>
        <begin position="414"/>
        <end position="434"/>
    </location>
</feature>
<sequence>MSIGAAVMERTASGQALLAQAVGPARPGPAAEPALGAVDDGPPAHGEQPPQQGLARFRFLRWWSFGSTVLCMLCGGTLYLFGAYASELRSSLGFTQTEVNVVASAGGFGLYLSGPLMGAAVDKHGARRTALLASLMLSAGYSFMAWAIAGTLPLRSVVFVSLYYGLVGLGSAGAYNAALKTSVQNFDPKDHGFAVGVSVSAFGLSALVFSALSRLFVSNDANSASPVPRLDVVRFLMFTGIVTGSINMLAGLFGLQDLSKIRRVIEHDGAADYPRHPRSTSSPLPAADPSTHGRTVRARDRDQDSTVAVESDSEQRDEGAPGESPGGQPSFLSNTTAWTLFLPFTALSGMGLMYINNIGSIVIALTADSGGGSASATTSQALMVSLISLFNCMGRIVTGVLSDRAQLRYGTPRIAFLVGSGAVILAAQLMGLLFVSSIPALAVCTCVLGFGYGAVFSSTPAIVSQWFGVRHFGSHWGYFQIGPAMGGYIWNVLFGVLMDAERRQMDPPGSDECAGPRCFRGAFLVCALVALASVAALWRLQRARSGGLYSPVE</sequence>
<feature type="transmembrane region" description="Helical" evidence="6">
    <location>
        <begin position="191"/>
        <end position="212"/>
    </location>
</feature>
<dbReference type="Proteomes" id="UP001527925">
    <property type="component" value="Unassembled WGS sequence"/>
</dbReference>
<dbReference type="EMBL" id="JADGIZ020000015">
    <property type="protein sequence ID" value="KAL2916664.1"/>
    <property type="molecule type" value="Genomic_DNA"/>
</dbReference>
<evidence type="ECO:0000256" key="2">
    <source>
        <dbReference type="ARBA" id="ARBA00022692"/>
    </source>
</evidence>
<dbReference type="Pfam" id="PF07690">
    <property type="entry name" value="MFS_1"/>
    <property type="match status" value="1"/>
</dbReference>
<dbReference type="InterPro" id="IPR010658">
    <property type="entry name" value="Nodulin-like"/>
</dbReference>
<reference evidence="8 9" key="1">
    <citation type="submission" date="2023-09" db="EMBL/GenBank/DDBJ databases">
        <title>Pangenome analysis of Batrachochytrium dendrobatidis and related Chytrids.</title>
        <authorList>
            <person name="Yacoub M.N."/>
            <person name="Stajich J.E."/>
            <person name="James T.Y."/>
        </authorList>
    </citation>
    <scope>NUCLEOTIDE SEQUENCE [LARGE SCALE GENOMIC DNA]</scope>
    <source>
        <strain evidence="8 9">JEL0888</strain>
    </source>
</reference>
<keyword evidence="9" id="KW-1185">Reference proteome</keyword>
<keyword evidence="4 6" id="KW-0472">Membrane</keyword>
<evidence type="ECO:0000256" key="4">
    <source>
        <dbReference type="ARBA" id="ARBA00023136"/>
    </source>
</evidence>
<feature type="transmembrane region" description="Helical" evidence="6">
    <location>
        <begin position="379"/>
        <end position="402"/>
    </location>
</feature>
<feature type="compositionally biased region" description="Low complexity" evidence="5">
    <location>
        <begin position="24"/>
        <end position="37"/>
    </location>
</feature>
<dbReference type="InterPro" id="IPR020846">
    <property type="entry name" value="MFS_dom"/>
</dbReference>
<feature type="transmembrane region" description="Helical" evidence="6">
    <location>
        <begin position="62"/>
        <end position="81"/>
    </location>
</feature>
<feature type="domain" description="Major facilitator superfamily (MFS) profile" evidence="7">
    <location>
        <begin position="337"/>
        <end position="553"/>
    </location>
</feature>
<evidence type="ECO:0000256" key="1">
    <source>
        <dbReference type="ARBA" id="ARBA00004141"/>
    </source>
</evidence>
<feature type="transmembrane region" description="Helical" evidence="6">
    <location>
        <begin position="101"/>
        <end position="121"/>
    </location>
</feature>
<dbReference type="PANTHER" id="PTHR21576">
    <property type="entry name" value="UNCHARACTERIZED NODULIN-LIKE PROTEIN"/>
    <property type="match status" value="1"/>
</dbReference>
<dbReference type="Gene3D" id="1.20.1250.20">
    <property type="entry name" value="MFS general substrate transporter like domains"/>
    <property type="match status" value="2"/>
</dbReference>
<proteinExistence type="predicted"/>
<evidence type="ECO:0000256" key="6">
    <source>
        <dbReference type="SAM" id="Phobius"/>
    </source>
</evidence>
<dbReference type="InterPro" id="IPR011701">
    <property type="entry name" value="MFS"/>
</dbReference>
<feature type="transmembrane region" description="Helical" evidence="6">
    <location>
        <begin position="340"/>
        <end position="367"/>
    </location>
</feature>
<keyword evidence="3 6" id="KW-1133">Transmembrane helix</keyword>
<comment type="caution">
    <text evidence="8">The sequence shown here is derived from an EMBL/GenBank/DDBJ whole genome shotgun (WGS) entry which is preliminary data.</text>
</comment>
<dbReference type="PROSITE" id="PS50850">
    <property type="entry name" value="MFS"/>
    <property type="match status" value="1"/>
</dbReference>
<evidence type="ECO:0000256" key="5">
    <source>
        <dbReference type="SAM" id="MobiDB-lite"/>
    </source>
</evidence>
<evidence type="ECO:0000259" key="7">
    <source>
        <dbReference type="PROSITE" id="PS50850"/>
    </source>
</evidence>
<dbReference type="InterPro" id="IPR036259">
    <property type="entry name" value="MFS_trans_sf"/>
</dbReference>
<organism evidence="8 9">
    <name type="scientific">Polyrhizophydium stewartii</name>
    <dbReference type="NCBI Taxonomy" id="2732419"/>
    <lineage>
        <taxon>Eukaryota</taxon>
        <taxon>Fungi</taxon>
        <taxon>Fungi incertae sedis</taxon>
        <taxon>Chytridiomycota</taxon>
        <taxon>Chytridiomycota incertae sedis</taxon>
        <taxon>Chytridiomycetes</taxon>
        <taxon>Rhizophydiales</taxon>
        <taxon>Rhizophydiales incertae sedis</taxon>
        <taxon>Polyrhizophydium</taxon>
    </lineage>
</organism>
<feature type="transmembrane region" description="Helical" evidence="6">
    <location>
        <begin position="161"/>
        <end position="179"/>
    </location>
</feature>
<gene>
    <name evidence="8" type="ORF">HK105_203778</name>
</gene>
<feature type="transmembrane region" description="Helical" evidence="6">
    <location>
        <begin position="440"/>
        <end position="463"/>
    </location>
</feature>
<feature type="region of interest" description="Disordered" evidence="5">
    <location>
        <begin position="269"/>
        <end position="329"/>
    </location>
</feature>
<dbReference type="Pfam" id="PF06813">
    <property type="entry name" value="Nodulin-like"/>
    <property type="match status" value="1"/>
</dbReference>
<evidence type="ECO:0000313" key="9">
    <source>
        <dbReference type="Proteomes" id="UP001527925"/>
    </source>
</evidence>
<dbReference type="PANTHER" id="PTHR21576:SF158">
    <property type="entry name" value="RIBOSOMAL RNA-PROCESSING PROTEIN 12-LIKE CONSERVED DOMAIN-CONTAINING PROTEIN"/>
    <property type="match status" value="1"/>
</dbReference>
<protein>
    <recommendedName>
        <fullName evidence="7">Major facilitator superfamily (MFS) profile domain-containing protein</fullName>
    </recommendedName>
</protein>
<evidence type="ECO:0000256" key="3">
    <source>
        <dbReference type="ARBA" id="ARBA00022989"/>
    </source>
</evidence>
<feature type="region of interest" description="Disordered" evidence="5">
    <location>
        <begin position="24"/>
        <end position="50"/>
    </location>
</feature>
<feature type="transmembrane region" description="Helical" evidence="6">
    <location>
        <begin position="130"/>
        <end position="149"/>
    </location>
</feature>
<name>A0ABR4NB01_9FUNG</name>
<comment type="subcellular location">
    <subcellularLocation>
        <location evidence="1">Membrane</location>
        <topology evidence="1">Multi-pass membrane protein</topology>
    </subcellularLocation>
</comment>
<feature type="transmembrane region" description="Helical" evidence="6">
    <location>
        <begin position="475"/>
        <end position="498"/>
    </location>
</feature>
<accession>A0ABR4NB01</accession>
<dbReference type="SUPFAM" id="SSF103473">
    <property type="entry name" value="MFS general substrate transporter"/>
    <property type="match status" value="1"/>
</dbReference>